<dbReference type="KEGG" id="vg:26518506"/>
<name>A0A0K1Y4Q1_9CAUD</name>
<evidence type="ECO:0000313" key="2">
    <source>
        <dbReference type="Proteomes" id="UP000204179"/>
    </source>
</evidence>
<organism evidence="1 2">
    <name type="scientific">Klebsiella phage JD18</name>
    <dbReference type="NCBI Taxonomy" id="1698360"/>
    <lineage>
        <taxon>Viruses</taxon>
        <taxon>Duplodnaviria</taxon>
        <taxon>Heunggongvirae</taxon>
        <taxon>Uroviricota</taxon>
        <taxon>Caudoviricetes</taxon>
        <taxon>Pantevenvirales</taxon>
        <taxon>Straboviridae</taxon>
        <taxon>Tevenvirinae</taxon>
        <taxon>Jiaodavirus</taxon>
        <taxon>Jiaodavirus jd18</taxon>
    </lineage>
</organism>
<keyword evidence="2" id="KW-1185">Reference proteome</keyword>
<accession>A0A0K1Y4Q1</accession>
<protein>
    <submittedName>
        <fullName evidence="1">Uncharacterized protein</fullName>
    </submittedName>
</protein>
<dbReference type="EMBL" id="KT239446">
    <property type="protein sequence ID" value="AKY01962.1"/>
    <property type="molecule type" value="Genomic_DNA"/>
</dbReference>
<evidence type="ECO:0000313" key="1">
    <source>
        <dbReference type="EMBL" id="AKY01962.1"/>
    </source>
</evidence>
<reference evidence="1 2" key="1">
    <citation type="submission" date="2015-07" db="EMBL/GenBank/DDBJ databases">
        <title>Isolation and characterization of JD18-a novel lytic bacteriophage for Klebsiella pneumoniae.</title>
        <authorList>
            <person name="Fan J."/>
            <person name="Zhang X."/>
            <person name="Guo X."/>
            <person name="He P."/>
            <person name="Zhang Y."/>
        </authorList>
    </citation>
    <scope>NUCLEOTIDE SEQUENCE [LARGE SCALE GENOMIC DNA]</scope>
</reference>
<dbReference type="RefSeq" id="YP_009190672.1">
    <property type="nucleotide sequence ID" value="NC_028686.1"/>
</dbReference>
<sequence length="36" mass="4342">MKNILIILYMVVQYQYPMFTYNFVNDLLDLIIASLK</sequence>
<dbReference type="GeneID" id="26518506"/>
<proteinExistence type="predicted"/>
<dbReference type="Proteomes" id="UP000204179">
    <property type="component" value="Segment"/>
</dbReference>
<gene>
    <name evidence="1" type="ORF">JD18_091</name>
</gene>